<dbReference type="Proteomes" id="UP001324380">
    <property type="component" value="Chromosome"/>
</dbReference>
<dbReference type="RefSeq" id="WP_321564076.1">
    <property type="nucleotide sequence ID" value="NZ_CP139558.1"/>
</dbReference>
<evidence type="ECO:0000313" key="3">
    <source>
        <dbReference type="Proteomes" id="UP001324380"/>
    </source>
</evidence>
<feature type="signal peptide" evidence="1">
    <location>
        <begin position="1"/>
        <end position="26"/>
    </location>
</feature>
<feature type="chain" id="PRO_5046056071" description="Outer membrane protein beta-barrel domain-containing protein" evidence="1">
    <location>
        <begin position="27"/>
        <end position="160"/>
    </location>
</feature>
<gene>
    <name evidence="2" type="ORF">SNE25_05440</name>
</gene>
<evidence type="ECO:0008006" key="4">
    <source>
        <dbReference type="Google" id="ProtNLM"/>
    </source>
</evidence>
<evidence type="ECO:0000256" key="1">
    <source>
        <dbReference type="SAM" id="SignalP"/>
    </source>
</evidence>
<dbReference type="EMBL" id="CP139558">
    <property type="protein sequence ID" value="WPU94964.1"/>
    <property type="molecule type" value="Genomic_DNA"/>
</dbReference>
<evidence type="ECO:0000313" key="2">
    <source>
        <dbReference type="EMBL" id="WPU94964.1"/>
    </source>
</evidence>
<keyword evidence="1" id="KW-0732">Signal</keyword>
<protein>
    <recommendedName>
        <fullName evidence="4">Outer membrane protein beta-barrel domain-containing protein</fullName>
    </recommendedName>
</protein>
<name>A0ABZ0TP96_9SPHI</name>
<keyword evidence="3" id="KW-1185">Reference proteome</keyword>
<reference evidence="2 3" key="1">
    <citation type="submission" date="2023-11" db="EMBL/GenBank/DDBJ databases">
        <title>Analysis of the Genomes of Mucilaginibacter gossypii cycad 4 and M. sabulilitoris SNA2: microbes with the potential for plant growth promotion.</title>
        <authorList>
            <person name="Hirsch A.M."/>
            <person name="Humm E."/>
            <person name="Rubbi M."/>
            <person name="Del Vecchio G."/>
            <person name="Ha S.M."/>
            <person name="Pellegrini M."/>
            <person name="Gunsalus R.P."/>
        </authorList>
    </citation>
    <scope>NUCLEOTIDE SEQUENCE [LARGE SCALE GENOMIC DNA]</scope>
    <source>
        <strain evidence="2 3">SNA2</strain>
    </source>
</reference>
<sequence>MNILQKTLKLILVIGCFMCSVKFANAQAKNAIGLGLGINHSNENGAGPGGVFQGEIKLYKSVSLTPSVGIEEPYIFYAGLAGRYYFSPVIYGSLGGFAYHNADYGGAGAVAGIGFMLLIDHRQTFDINIHGDYLNNNYNKDSPIVGIRLIYSFSFNKLYR</sequence>
<accession>A0ABZ0TP96</accession>
<organism evidence="2 3">
    <name type="scientific">Mucilaginibacter sabulilitoris</name>
    <dbReference type="NCBI Taxonomy" id="1173583"/>
    <lineage>
        <taxon>Bacteria</taxon>
        <taxon>Pseudomonadati</taxon>
        <taxon>Bacteroidota</taxon>
        <taxon>Sphingobacteriia</taxon>
        <taxon>Sphingobacteriales</taxon>
        <taxon>Sphingobacteriaceae</taxon>
        <taxon>Mucilaginibacter</taxon>
    </lineage>
</organism>
<proteinExistence type="predicted"/>